<feature type="compositionally biased region" description="Basic and acidic residues" evidence="1">
    <location>
        <begin position="655"/>
        <end position="664"/>
    </location>
</feature>
<sequence length="1061" mass="123232">MSVSGGAPPQTLRFADKDFWVVPIPGGVNSIGQSRAQRAQLQRYDSPELKTVDEFQYLPLPTSKKRIRLLQLQSGTTHGSEIYCELIEAEYNPEFHILKAETLAEYKHRRKSEAEEHKKRSEERRKKEDFAARKRLRAVQQREIRYEALSWCWGTDPPDYALLIKYNDKTFKMRVRKQLGLALKYLRRPNKIRTLWIDAICINQADHNERNHQVQMMSRIYTRASEVCIWLGEDNDESKTAIDFIHEEIRVLNNFDKLCSDKKYTEKWRALMILMQREWFSRRWVVQEIALASKAKIYCGPDHISWKEFAVAVELFVEVETATHRLSEIMQKDEKFRHVPGWFEHVSELGASLLVQATGKVFRAQRTAMNQESDDPESEERPIFMAKTMTPDGKKDDLDSERNIDPLDRRSLLSLEYLVSTLFIFKATEPRDAVYSMLAIARDAAPFAKSDSAYDDGSLLILSVMSHFLEEKPFVVDYSRPYSDVCRDFVEFTIWRKSKWDPVQALDILCRPWALDPPTRRSVHLSDSTTLERPKTRRLKPERADTTWKRRESKVQIEGSLPSKPWNWKREYTKEEEVEDDKNDLKAYWKEVTEKKTNDWKDCDSQGNAYGWRQLDELDGWNNVLWYFPARKLENGDVDNQDPKTAQNGQETDTESTHQDDRNDLPSPPKIETLPSWVARASQAPFSLYHHPGMHINKTGRSNADPLVGQPQDGHRNYSAAQTNPVDLKTLKFRKRQKCGHYSLYVRGFILDEVETVLDASQGGNIPKSWLDLGGWDCDDSGHYQKDPPDHFWRTLVGDRGRDNRNPPYYYATACKESIQKGGIASGRVATADLINNERNSIVAEFCRRVQAVIWGRRLFKTKKHGVLGLCSNVQRGDKIAIIYGCTVPVVLTEKSKENLNPEKTIEAILKEEAFDDSIEALKFCLERMEKNLERKARYQKKKEEKIKGKKEESEEERKEGRKEEGKAKGKEEGKKKLEEVDYEKYIQNARETAIGKLKELEATSVKAQPRYLDTALDSSENSKKVYYEFNGEAYVHGMMDGEALRMKFYDEIPDVLFELR</sequence>
<reference evidence="3" key="2">
    <citation type="submission" date="2023-06" db="EMBL/GenBank/DDBJ databases">
        <authorList>
            <consortium name="Lawrence Berkeley National Laboratory"/>
            <person name="Haridas S."/>
            <person name="Hensen N."/>
            <person name="Bonometti L."/>
            <person name="Westerberg I."/>
            <person name="Brannstrom I.O."/>
            <person name="Guillou S."/>
            <person name="Cros-Aarteil S."/>
            <person name="Calhoun S."/>
            <person name="Kuo A."/>
            <person name="Mondo S."/>
            <person name="Pangilinan J."/>
            <person name="Riley R."/>
            <person name="Labutti K."/>
            <person name="Andreopoulos B."/>
            <person name="Lipzen A."/>
            <person name="Chen C."/>
            <person name="Yanf M."/>
            <person name="Daum C."/>
            <person name="Ng V."/>
            <person name="Clum A."/>
            <person name="Steindorff A."/>
            <person name="Ohm R."/>
            <person name="Martin F."/>
            <person name="Silar P."/>
            <person name="Natvig D."/>
            <person name="Lalanne C."/>
            <person name="Gautier V."/>
            <person name="Ament-Velasquez S.L."/>
            <person name="Kruys A."/>
            <person name="Hutchinson M.I."/>
            <person name="Powell A.J."/>
            <person name="Barry K."/>
            <person name="Miller A.N."/>
            <person name="Grigoriev I.V."/>
            <person name="Debuchy R."/>
            <person name="Gladieux P."/>
            <person name="Thoren M.H."/>
            <person name="Johannesson H."/>
        </authorList>
    </citation>
    <scope>NUCLEOTIDE SEQUENCE</scope>
    <source>
        <strain evidence="3">CBS 955.72</strain>
    </source>
</reference>
<dbReference type="InterPro" id="IPR010730">
    <property type="entry name" value="HET"/>
</dbReference>
<dbReference type="Proteomes" id="UP001275084">
    <property type="component" value="Unassembled WGS sequence"/>
</dbReference>
<feature type="region of interest" description="Disordered" evidence="1">
    <location>
        <begin position="108"/>
        <end position="127"/>
    </location>
</feature>
<evidence type="ECO:0000256" key="1">
    <source>
        <dbReference type="SAM" id="MobiDB-lite"/>
    </source>
</evidence>
<evidence type="ECO:0000259" key="2">
    <source>
        <dbReference type="Pfam" id="PF06985"/>
    </source>
</evidence>
<name>A0AAJ0MLC6_9PEZI</name>
<dbReference type="PANTHER" id="PTHR24148:SF64">
    <property type="entry name" value="HETEROKARYON INCOMPATIBILITY DOMAIN-CONTAINING PROTEIN"/>
    <property type="match status" value="1"/>
</dbReference>
<proteinExistence type="predicted"/>
<keyword evidence="4" id="KW-1185">Reference proteome</keyword>
<evidence type="ECO:0000313" key="3">
    <source>
        <dbReference type="EMBL" id="KAK3364667.1"/>
    </source>
</evidence>
<organism evidence="3 4">
    <name type="scientific">Lasiosphaeria hispida</name>
    <dbReference type="NCBI Taxonomy" id="260671"/>
    <lineage>
        <taxon>Eukaryota</taxon>
        <taxon>Fungi</taxon>
        <taxon>Dikarya</taxon>
        <taxon>Ascomycota</taxon>
        <taxon>Pezizomycotina</taxon>
        <taxon>Sordariomycetes</taxon>
        <taxon>Sordariomycetidae</taxon>
        <taxon>Sordariales</taxon>
        <taxon>Lasiosphaeriaceae</taxon>
        <taxon>Lasiosphaeria</taxon>
    </lineage>
</organism>
<dbReference type="AlphaFoldDB" id="A0AAJ0MLC6"/>
<feature type="region of interest" description="Disordered" evidence="1">
    <location>
        <begin position="940"/>
        <end position="974"/>
    </location>
</feature>
<dbReference type="InterPro" id="IPR052895">
    <property type="entry name" value="HetReg/Transcr_Mod"/>
</dbReference>
<gene>
    <name evidence="3" type="ORF">B0T25DRAFT_493616</name>
</gene>
<dbReference type="Pfam" id="PF06985">
    <property type="entry name" value="HET"/>
    <property type="match status" value="1"/>
</dbReference>
<dbReference type="EMBL" id="JAUIQD010000001">
    <property type="protein sequence ID" value="KAK3364667.1"/>
    <property type="molecule type" value="Genomic_DNA"/>
</dbReference>
<evidence type="ECO:0000313" key="4">
    <source>
        <dbReference type="Proteomes" id="UP001275084"/>
    </source>
</evidence>
<comment type="caution">
    <text evidence="3">The sequence shown here is derived from an EMBL/GenBank/DDBJ whole genome shotgun (WGS) entry which is preliminary data.</text>
</comment>
<feature type="domain" description="Heterokaryon incompatibility" evidence="2">
    <location>
        <begin position="146"/>
        <end position="288"/>
    </location>
</feature>
<protein>
    <submittedName>
        <fullName evidence="3">Heterokaryon incompatibility protein-domain-containing protein</fullName>
    </submittedName>
</protein>
<feature type="region of interest" description="Disordered" evidence="1">
    <location>
        <begin position="634"/>
        <end position="672"/>
    </location>
</feature>
<dbReference type="PANTHER" id="PTHR24148">
    <property type="entry name" value="ANKYRIN REPEAT DOMAIN-CONTAINING PROTEIN 39 HOMOLOG-RELATED"/>
    <property type="match status" value="1"/>
</dbReference>
<reference evidence="3" key="1">
    <citation type="journal article" date="2023" name="Mol. Phylogenet. Evol.">
        <title>Genome-scale phylogeny and comparative genomics of the fungal order Sordariales.</title>
        <authorList>
            <person name="Hensen N."/>
            <person name="Bonometti L."/>
            <person name="Westerberg I."/>
            <person name="Brannstrom I.O."/>
            <person name="Guillou S."/>
            <person name="Cros-Aarteil S."/>
            <person name="Calhoun S."/>
            <person name="Haridas S."/>
            <person name="Kuo A."/>
            <person name="Mondo S."/>
            <person name="Pangilinan J."/>
            <person name="Riley R."/>
            <person name="LaButti K."/>
            <person name="Andreopoulos B."/>
            <person name="Lipzen A."/>
            <person name="Chen C."/>
            <person name="Yan M."/>
            <person name="Daum C."/>
            <person name="Ng V."/>
            <person name="Clum A."/>
            <person name="Steindorff A."/>
            <person name="Ohm R.A."/>
            <person name="Martin F."/>
            <person name="Silar P."/>
            <person name="Natvig D.O."/>
            <person name="Lalanne C."/>
            <person name="Gautier V."/>
            <person name="Ament-Velasquez S.L."/>
            <person name="Kruys A."/>
            <person name="Hutchinson M.I."/>
            <person name="Powell A.J."/>
            <person name="Barry K."/>
            <person name="Miller A.N."/>
            <person name="Grigoriev I.V."/>
            <person name="Debuchy R."/>
            <person name="Gladieux P."/>
            <person name="Hiltunen Thoren M."/>
            <person name="Johannesson H."/>
        </authorList>
    </citation>
    <scope>NUCLEOTIDE SEQUENCE</scope>
    <source>
        <strain evidence="3">CBS 955.72</strain>
    </source>
</reference>
<accession>A0AAJ0MLC6</accession>